<keyword evidence="7" id="KW-1185">Reference proteome</keyword>
<dbReference type="PANTHER" id="PTHR30136:SF34">
    <property type="entry name" value="TRANSCRIPTIONAL REGULATOR"/>
    <property type="match status" value="1"/>
</dbReference>
<dbReference type="SMART" id="SM00346">
    <property type="entry name" value="HTH_ICLR"/>
    <property type="match status" value="1"/>
</dbReference>
<dbReference type="PANTHER" id="PTHR30136">
    <property type="entry name" value="HELIX-TURN-HELIX TRANSCRIPTIONAL REGULATOR, ICLR FAMILY"/>
    <property type="match status" value="1"/>
</dbReference>
<comment type="caution">
    <text evidence="6">The sequence shown here is derived from an EMBL/GenBank/DDBJ whole genome shotgun (WGS) entry which is preliminary data.</text>
</comment>
<dbReference type="NCBIfam" id="TIGR02431">
    <property type="entry name" value="pcaR_pcaU"/>
    <property type="match status" value="1"/>
</dbReference>
<keyword evidence="2" id="KW-0238">DNA-binding</keyword>
<dbReference type="GO" id="GO:0003700">
    <property type="term" value="F:DNA-binding transcription factor activity"/>
    <property type="evidence" value="ECO:0007669"/>
    <property type="project" value="TreeGrafter"/>
</dbReference>
<feature type="domain" description="HTH iclR-type" evidence="4">
    <location>
        <begin position="18"/>
        <end position="78"/>
    </location>
</feature>
<dbReference type="GO" id="GO:0045892">
    <property type="term" value="P:negative regulation of DNA-templated transcription"/>
    <property type="evidence" value="ECO:0007669"/>
    <property type="project" value="TreeGrafter"/>
</dbReference>
<dbReference type="SUPFAM" id="SSF46785">
    <property type="entry name" value="Winged helix' DNA-binding domain"/>
    <property type="match status" value="1"/>
</dbReference>
<evidence type="ECO:0000256" key="2">
    <source>
        <dbReference type="ARBA" id="ARBA00023125"/>
    </source>
</evidence>
<dbReference type="InterPro" id="IPR012794">
    <property type="entry name" value="PcaR_PcaU"/>
</dbReference>
<sequence>MERSTNPPRSTERDPEFVEALARGLNVIGAFNRDRRRMTLSEVAKHTDLSRGTARRLLHTLRALNFVDTDGRLFWLTPKVLNFGDAYTATLGLGDPARTALQEVTETLGESSSIAVLEGGEVVYVARVEVRRLYSSGIHVGTRLPAHCSSLGRVLLASLEDREIADWLDRHPLTKRTPRTVTDPALLIEKLQEVRQQEFAMIDGELEVGIRSMAVPVLGRTGRIVAALNASTSTARGSLDVMRKKFLPVLRAASRKISQSLE</sequence>
<dbReference type="InterPro" id="IPR050707">
    <property type="entry name" value="HTH_MetabolicPath_Reg"/>
</dbReference>
<dbReference type="Gene3D" id="1.10.10.10">
    <property type="entry name" value="Winged helix-like DNA-binding domain superfamily/Winged helix DNA-binding domain"/>
    <property type="match status" value="1"/>
</dbReference>
<dbReference type="InterPro" id="IPR014757">
    <property type="entry name" value="Tscrpt_reg_IclR_C"/>
</dbReference>
<keyword evidence="1" id="KW-0805">Transcription regulation</keyword>
<dbReference type="GO" id="GO:0046278">
    <property type="term" value="P:3,4-dihydroxybenzoate metabolic process"/>
    <property type="evidence" value="ECO:0007669"/>
    <property type="project" value="InterPro"/>
</dbReference>
<proteinExistence type="predicted"/>
<dbReference type="AlphaFoldDB" id="A0A4V3DXX2"/>
<dbReference type="Proteomes" id="UP000295122">
    <property type="component" value="Unassembled WGS sequence"/>
</dbReference>
<dbReference type="EMBL" id="SNZR01000013">
    <property type="protein sequence ID" value="TDR90379.1"/>
    <property type="molecule type" value="Genomic_DNA"/>
</dbReference>
<reference evidence="6 7" key="1">
    <citation type="submission" date="2019-03" db="EMBL/GenBank/DDBJ databases">
        <title>Genomic Encyclopedia of Type Strains, Phase IV (KMG-IV): sequencing the most valuable type-strain genomes for metagenomic binning, comparative biology and taxonomic classification.</title>
        <authorList>
            <person name="Goeker M."/>
        </authorList>
    </citation>
    <scope>NUCLEOTIDE SEQUENCE [LARGE SCALE GENOMIC DNA]</scope>
    <source>
        <strain evidence="6 7">DSM 25903</strain>
    </source>
</reference>
<evidence type="ECO:0000259" key="5">
    <source>
        <dbReference type="PROSITE" id="PS51078"/>
    </source>
</evidence>
<dbReference type="Gene3D" id="3.30.450.40">
    <property type="match status" value="1"/>
</dbReference>
<dbReference type="InterPro" id="IPR005471">
    <property type="entry name" value="Tscrpt_reg_IclR_N"/>
</dbReference>
<evidence type="ECO:0000256" key="3">
    <source>
        <dbReference type="ARBA" id="ARBA00023163"/>
    </source>
</evidence>
<evidence type="ECO:0000313" key="6">
    <source>
        <dbReference type="EMBL" id="TDR90379.1"/>
    </source>
</evidence>
<gene>
    <name evidence="6" type="ORF">EV668_3230</name>
</gene>
<dbReference type="GO" id="GO:0045893">
    <property type="term" value="P:positive regulation of DNA-templated transcription"/>
    <property type="evidence" value="ECO:0007669"/>
    <property type="project" value="InterPro"/>
</dbReference>
<dbReference type="Pfam" id="PF01614">
    <property type="entry name" value="IclR_C"/>
    <property type="match status" value="1"/>
</dbReference>
<feature type="domain" description="IclR-ED" evidence="5">
    <location>
        <begin position="79"/>
        <end position="262"/>
    </location>
</feature>
<dbReference type="PROSITE" id="PS51077">
    <property type="entry name" value="HTH_ICLR"/>
    <property type="match status" value="1"/>
</dbReference>
<keyword evidence="3" id="KW-0804">Transcription</keyword>
<evidence type="ECO:0000259" key="4">
    <source>
        <dbReference type="PROSITE" id="PS51077"/>
    </source>
</evidence>
<dbReference type="InterPro" id="IPR036388">
    <property type="entry name" value="WH-like_DNA-bd_sf"/>
</dbReference>
<dbReference type="RefSeq" id="WP_133771726.1">
    <property type="nucleotide sequence ID" value="NZ_SNZR01000013.1"/>
</dbReference>
<dbReference type="GO" id="GO:0003677">
    <property type="term" value="F:DNA binding"/>
    <property type="evidence" value="ECO:0007669"/>
    <property type="project" value="UniProtKB-KW"/>
</dbReference>
<organism evidence="6 7">
    <name type="scientific">Enterovirga rhinocerotis</name>
    <dbReference type="NCBI Taxonomy" id="1339210"/>
    <lineage>
        <taxon>Bacteria</taxon>
        <taxon>Pseudomonadati</taxon>
        <taxon>Pseudomonadota</taxon>
        <taxon>Alphaproteobacteria</taxon>
        <taxon>Hyphomicrobiales</taxon>
        <taxon>Methylobacteriaceae</taxon>
        <taxon>Enterovirga</taxon>
    </lineage>
</organism>
<name>A0A4V3DXX2_9HYPH</name>
<evidence type="ECO:0000313" key="7">
    <source>
        <dbReference type="Proteomes" id="UP000295122"/>
    </source>
</evidence>
<dbReference type="InterPro" id="IPR029016">
    <property type="entry name" value="GAF-like_dom_sf"/>
</dbReference>
<dbReference type="PROSITE" id="PS51078">
    <property type="entry name" value="ICLR_ED"/>
    <property type="match status" value="1"/>
</dbReference>
<protein>
    <submittedName>
        <fullName evidence="6">IclR family transcriptional regulator</fullName>
    </submittedName>
</protein>
<dbReference type="InterPro" id="IPR036390">
    <property type="entry name" value="WH_DNA-bd_sf"/>
</dbReference>
<evidence type="ECO:0000256" key="1">
    <source>
        <dbReference type="ARBA" id="ARBA00023015"/>
    </source>
</evidence>
<dbReference type="SUPFAM" id="SSF55781">
    <property type="entry name" value="GAF domain-like"/>
    <property type="match status" value="1"/>
</dbReference>
<dbReference type="OrthoDB" id="9807558at2"/>
<dbReference type="Pfam" id="PF09339">
    <property type="entry name" value="HTH_IclR"/>
    <property type="match status" value="1"/>
</dbReference>
<accession>A0A4V3DXX2</accession>